<evidence type="ECO:0000259" key="2">
    <source>
        <dbReference type="SMART" id="SM00743"/>
    </source>
</evidence>
<protein>
    <recommendedName>
        <fullName evidence="2">Agenet domain-containing protein</fullName>
    </recommendedName>
</protein>
<dbReference type="PANTHER" id="PTHR31917:SF164">
    <property type="entry name" value="DUF724 DOMAIN-CONTAINING PROTEIN 7-LIKE"/>
    <property type="match status" value="1"/>
</dbReference>
<dbReference type="InterPro" id="IPR014002">
    <property type="entry name" value="Agenet_dom_plant"/>
</dbReference>
<feature type="region of interest" description="Disordered" evidence="1">
    <location>
        <begin position="92"/>
        <end position="116"/>
    </location>
</feature>
<organism evidence="3 4">
    <name type="scientific">Brassica cretica</name>
    <name type="common">Mustard</name>
    <dbReference type="NCBI Taxonomy" id="69181"/>
    <lineage>
        <taxon>Eukaryota</taxon>
        <taxon>Viridiplantae</taxon>
        <taxon>Streptophyta</taxon>
        <taxon>Embryophyta</taxon>
        <taxon>Tracheophyta</taxon>
        <taxon>Spermatophyta</taxon>
        <taxon>Magnoliopsida</taxon>
        <taxon>eudicotyledons</taxon>
        <taxon>Gunneridae</taxon>
        <taxon>Pentapetalae</taxon>
        <taxon>rosids</taxon>
        <taxon>malvids</taxon>
        <taxon>Brassicales</taxon>
        <taxon>Brassicaceae</taxon>
        <taxon>Brassiceae</taxon>
        <taxon>Brassica</taxon>
    </lineage>
</organism>
<feature type="compositionally biased region" description="Basic and acidic residues" evidence="1">
    <location>
        <begin position="93"/>
        <end position="116"/>
    </location>
</feature>
<dbReference type="Pfam" id="PF05641">
    <property type="entry name" value="Agenet"/>
    <property type="match status" value="2"/>
</dbReference>
<feature type="domain" description="Agenet" evidence="2">
    <location>
        <begin position="43"/>
        <end position="111"/>
    </location>
</feature>
<dbReference type="SMART" id="SM00743">
    <property type="entry name" value="Agenet"/>
    <property type="match status" value="2"/>
</dbReference>
<dbReference type="EMBL" id="QGKV02000297">
    <property type="protein sequence ID" value="KAF3604948.1"/>
    <property type="molecule type" value="Genomic_DNA"/>
</dbReference>
<evidence type="ECO:0000313" key="3">
    <source>
        <dbReference type="EMBL" id="KAF3604948.1"/>
    </source>
</evidence>
<evidence type="ECO:0000256" key="1">
    <source>
        <dbReference type="SAM" id="MobiDB-lite"/>
    </source>
</evidence>
<feature type="domain" description="Agenet" evidence="2">
    <location>
        <begin position="300"/>
        <end position="368"/>
    </location>
</feature>
<feature type="region of interest" description="Disordered" evidence="1">
    <location>
        <begin position="348"/>
        <end position="374"/>
    </location>
</feature>
<evidence type="ECO:0000313" key="4">
    <source>
        <dbReference type="Proteomes" id="UP000266723"/>
    </source>
</evidence>
<dbReference type="PANTHER" id="PTHR31917">
    <property type="entry name" value="AGENET DOMAIN-CONTAINING PROTEIN-RELATED"/>
    <property type="match status" value="1"/>
</dbReference>
<name>A0ABQ7EMG3_BRACR</name>
<gene>
    <name evidence="3" type="ORF">DY000_02047752</name>
</gene>
<comment type="caution">
    <text evidence="3">The sequence shown here is derived from an EMBL/GenBank/DDBJ whole genome shotgun (WGS) entry which is preliminary data.</text>
</comment>
<dbReference type="InterPro" id="IPR008395">
    <property type="entry name" value="Agenet-like_dom"/>
</dbReference>
<proteinExistence type="predicted"/>
<accession>A0ABQ7EMG3</accession>
<reference evidence="3 4" key="1">
    <citation type="journal article" date="2020" name="BMC Genomics">
        <title>Intraspecific diversification of the crop wild relative Brassica cretica Lam. using demographic model selection.</title>
        <authorList>
            <person name="Kioukis A."/>
            <person name="Michalopoulou V.A."/>
            <person name="Briers L."/>
            <person name="Pirintsos S."/>
            <person name="Studholme D.J."/>
            <person name="Pavlidis P."/>
            <person name="Sarris P.F."/>
        </authorList>
    </citation>
    <scope>NUCLEOTIDE SEQUENCE [LARGE SCALE GENOMIC DNA]</scope>
    <source>
        <strain evidence="4">cv. PFS-1207/04</strain>
    </source>
</reference>
<dbReference type="Proteomes" id="UP000266723">
    <property type="component" value="Unassembled WGS sequence"/>
</dbReference>
<sequence>MWDLLVSTDTEPMDETAFKRGEADLDQAAGTVDKETEESRVQTLFEVGENVEIASGRKWFPGNVLKTDMRNGVEMVKVEYSTLFQDKKKKTKRLQESVSSDRIRPQPPSEKPEETKSLELMDNVEAYHNDGWIPFLIGFHMLFEANILKLLELKAKAFELWENKVVGAQIFSDINHLFELASRTPINGKGVVIIKYPSNPTVALVYLSAAFLLACIVADSSFFVSDLVVYCFLLVYRLGEIRDWSVLKSVLFKKHQLLCHHHWEHKLLRLAHSRWMRRLLNAVKQILIKQLELLTKRVQTLFTVGENVEIASGRKWYPENVLKTDMRNGVEMVKVEYSTLFQDKKKKTKRLQESVSSGRIRPQPPSEKPEETKSLELMENVEDRNMMRDSIPELLALPELKHPIGSEPKPKVTINQYSTAAYIKTGPPIIKPEEFDRIRRTFMGLEPLDGSHASPLSQQIETQVYSPNSAQHIEKEQLNEAHDAHTQVFPQM</sequence>
<keyword evidence="4" id="KW-1185">Reference proteome</keyword>